<evidence type="ECO:0000256" key="5">
    <source>
        <dbReference type="ARBA" id="ARBA00023098"/>
    </source>
</evidence>
<feature type="transmembrane region" description="Helical" evidence="7">
    <location>
        <begin position="116"/>
        <end position="137"/>
    </location>
</feature>
<dbReference type="PANTHER" id="PTHR21624:SF1">
    <property type="entry name" value="ALKYLGLYCEROL MONOOXYGENASE"/>
    <property type="match status" value="1"/>
</dbReference>
<dbReference type="RefSeq" id="WP_189608691.1">
    <property type="nucleotide sequence ID" value="NZ_BMXR01000005.1"/>
</dbReference>
<evidence type="ECO:0000259" key="8">
    <source>
        <dbReference type="Pfam" id="PF04116"/>
    </source>
</evidence>
<dbReference type="PANTHER" id="PTHR21624">
    <property type="entry name" value="STEROL DESATURASE-RELATED PROTEIN"/>
    <property type="match status" value="1"/>
</dbReference>
<dbReference type="AlphaFoldDB" id="A0A918K8U0"/>
<evidence type="ECO:0000256" key="3">
    <source>
        <dbReference type="ARBA" id="ARBA00022989"/>
    </source>
</evidence>
<evidence type="ECO:0000313" key="10">
    <source>
        <dbReference type="Proteomes" id="UP000626148"/>
    </source>
</evidence>
<gene>
    <name evidence="9" type="ORF">GCM10007392_23050</name>
</gene>
<keyword evidence="5" id="KW-0443">Lipid metabolism</keyword>
<feature type="transmembrane region" description="Helical" evidence="7">
    <location>
        <begin position="76"/>
        <end position="96"/>
    </location>
</feature>
<keyword evidence="2 7" id="KW-0812">Transmembrane</keyword>
<proteinExistence type="predicted"/>
<dbReference type="InterPro" id="IPR051689">
    <property type="entry name" value="Sterol_desaturase/TMEM195"/>
</dbReference>
<name>A0A918K8U0_9GAMM</name>
<dbReference type="GO" id="GO:0016020">
    <property type="term" value="C:membrane"/>
    <property type="evidence" value="ECO:0007669"/>
    <property type="project" value="GOC"/>
</dbReference>
<accession>A0A918K8U0</accession>
<dbReference type="GO" id="GO:0005506">
    <property type="term" value="F:iron ion binding"/>
    <property type="evidence" value="ECO:0007669"/>
    <property type="project" value="InterPro"/>
</dbReference>
<dbReference type="GO" id="GO:0006643">
    <property type="term" value="P:membrane lipid metabolic process"/>
    <property type="evidence" value="ECO:0007669"/>
    <property type="project" value="TreeGrafter"/>
</dbReference>
<keyword evidence="4" id="KW-0560">Oxidoreductase</keyword>
<protein>
    <submittedName>
        <fullName evidence="9">Sterol desaturase</fullName>
    </submittedName>
</protein>
<reference evidence="9" key="1">
    <citation type="journal article" date="2014" name="Int. J. Syst. Evol. Microbiol.">
        <title>Complete genome sequence of Corynebacterium casei LMG S-19264T (=DSM 44701T), isolated from a smear-ripened cheese.</title>
        <authorList>
            <consortium name="US DOE Joint Genome Institute (JGI-PGF)"/>
            <person name="Walter F."/>
            <person name="Albersmeier A."/>
            <person name="Kalinowski J."/>
            <person name="Ruckert C."/>
        </authorList>
    </citation>
    <scope>NUCLEOTIDE SEQUENCE</scope>
    <source>
        <strain evidence="9">KCTC 22169</strain>
    </source>
</reference>
<dbReference type="InterPro" id="IPR006694">
    <property type="entry name" value="Fatty_acid_hydroxylase"/>
</dbReference>
<evidence type="ECO:0000256" key="1">
    <source>
        <dbReference type="ARBA" id="ARBA00004127"/>
    </source>
</evidence>
<dbReference type="GO" id="GO:0012505">
    <property type="term" value="C:endomembrane system"/>
    <property type="evidence" value="ECO:0007669"/>
    <property type="project" value="UniProtKB-SubCell"/>
</dbReference>
<comment type="subcellular location">
    <subcellularLocation>
        <location evidence="1">Endomembrane system</location>
        <topology evidence="1">Multi-pass membrane protein</topology>
    </subcellularLocation>
</comment>
<evidence type="ECO:0000256" key="2">
    <source>
        <dbReference type="ARBA" id="ARBA00022692"/>
    </source>
</evidence>
<dbReference type="EMBL" id="BMXR01000005">
    <property type="protein sequence ID" value="GGX54925.1"/>
    <property type="molecule type" value="Genomic_DNA"/>
</dbReference>
<evidence type="ECO:0000313" key="9">
    <source>
        <dbReference type="EMBL" id="GGX54925.1"/>
    </source>
</evidence>
<evidence type="ECO:0000256" key="7">
    <source>
        <dbReference type="SAM" id="Phobius"/>
    </source>
</evidence>
<keyword evidence="10" id="KW-1185">Reference proteome</keyword>
<reference evidence="9" key="2">
    <citation type="submission" date="2020-09" db="EMBL/GenBank/DDBJ databases">
        <authorList>
            <person name="Sun Q."/>
            <person name="Kim S."/>
        </authorList>
    </citation>
    <scope>NUCLEOTIDE SEQUENCE</scope>
    <source>
        <strain evidence="9">KCTC 22169</strain>
    </source>
</reference>
<feature type="domain" description="Fatty acid hydroxylase" evidence="8">
    <location>
        <begin position="124"/>
        <end position="272"/>
    </location>
</feature>
<dbReference type="Pfam" id="PF04116">
    <property type="entry name" value="FA_hydroxylase"/>
    <property type="match status" value="1"/>
</dbReference>
<keyword evidence="3 7" id="KW-1133">Transmembrane helix</keyword>
<dbReference type="Proteomes" id="UP000626148">
    <property type="component" value="Unassembled WGS sequence"/>
</dbReference>
<dbReference type="GO" id="GO:0050479">
    <property type="term" value="F:glyceryl-ether monooxygenase activity"/>
    <property type="evidence" value="ECO:0007669"/>
    <property type="project" value="TreeGrafter"/>
</dbReference>
<comment type="caution">
    <text evidence="9">The sequence shown here is derived from an EMBL/GenBank/DDBJ whole genome shotgun (WGS) entry which is preliminary data.</text>
</comment>
<sequence length="334" mass="38750">MMPGFNDVLSSLTTTFLDPSKRVFVGYLFLAAVIGALVWMAQGRSWRHYPRAVLSRRIWWSPSARADYQILVINQILFLFLAPWLLSHLTLATWLFEQLHRWIDTRPSVGLGWPDWSIPILFTLSLFLLDDFARFWIHRLMHRVPWLWAFHQVHHSARVLTPLTVLRTHPIEGVLFSLRSAVVNGVCIGGFVFFFDSRVDLVLVVGSNVFVFLFNLAGSNLRHTHCYLRYPAWLERWLISPAQHQVHHSAEPRHFDRNFGAVLAIWDRLYGSLLVSEPTAPKRFGVTRRRRPGEQKLVTLYGSPFLQAARVIRRWVSVRTTTIKQVNKEGRAHG</sequence>
<feature type="transmembrane region" description="Helical" evidence="7">
    <location>
        <begin position="176"/>
        <end position="195"/>
    </location>
</feature>
<dbReference type="GO" id="GO:0008610">
    <property type="term" value="P:lipid biosynthetic process"/>
    <property type="evidence" value="ECO:0007669"/>
    <property type="project" value="InterPro"/>
</dbReference>
<evidence type="ECO:0000256" key="4">
    <source>
        <dbReference type="ARBA" id="ARBA00023002"/>
    </source>
</evidence>
<evidence type="ECO:0000256" key="6">
    <source>
        <dbReference type="ARBA" id="ARBA00023136"/>
    </source>
</evidence>
<organism evidence="9 10">
    <name type="scientific">Saccharospirillum salsuginis</name>
    <dbReference type="NCBI Taxonomy" id="418750"/>
    <lineage>
        <taxon>Bacteria</taxon>
        <taxon>Pseudomonadati</taxon>
        <taxon>Pseudomonadota</taxon>
        <taxon>Gammaproteobacteria</taxon>
        <taxon>Oceanospirillales</taxon>
        <taxon>Saccharospirillaceae</taxon>
        <taxon>Saccharospirillum</taxon>
    </lineage>
</organism>
<feature type="transmembrane region" description="Helical" evidence="7">
    <location>
        <begin position="201"/>
        <end position="221"/>
    </location>
</feature>
<keyword evidence="6 7" id="KW-0472">Membrane</keyword>
<feature type="transmembrane region" description="Helical" evidence="7">
    <location>
        <begin position="24"/>
        <end position="41"/>
    </location>
</feature>